<sequence>MERALTPKGAATRQRIVEGAAQLIRVRGVPNVGLDDIRAATSTSKSQLFHYFPAGKADLMLAVARHEAGQVLEDQMPMLGDLTSWRKWQAWRRRVIKIYDGQRQRCPLSALTAQLGNADPATREIVTTLLDDWHGLLAAGVQALKDAGEVDASIDADKAATAVLTAVTGGAGMLQATDRISYLEVALSEAIDNLRRPRARVSAA</sequence>
<protein>
    <submittedName>
        <fullName evidence="6">TetR/AcrR family transcriptional regulator</fullName>
    </submittedName>
</protein>
<keyword evidence="3" id="KW-0804">Transcription</keyword>
<dbReference type="PANTHER" id="PTHR47506">
    <property type="entry name" value="TRANSCRIPTIONAL REGULATORY PROTEIN"/>
    <property type="match status" value="1"/>
</dbReference>
<evidence type="ECO:0000256" key="3">
    <source>
        <dbReference type="ARBA" id="ARBA00023163"/>
    </source>
</evidence>
<dbReference type="InterPro" id="IPR036271">
    <property type="entry name" value="Tet_transcr_reg_TetR-rel_C_sf"/>
</dbReference>
<evidence type="ECO:0000259" key="5">
    <source>
        <dbReference type="Pfam" id="PF16925"/>
    </source>
</evidence>
<evidence type="ECO:0000313" key="6">
    <source>
        <dbReference type="EMBL" id="GAA1551223.1"/>
    </source>
</evidence>
<dbReference type="Pfam" id="PF00440">
    <property type="entry name" value="TetR_N"/>
    <property type="match status" value="1"/>
</dbReference>
<feature type="domain" description="HTH tetR-type" evidence="4">
    <location>
        <begin position="16"/>
        <end position="63"/>
    </location>
</feature>
<keyword evidence="1" id="KW-0805">Transcription regulation</keyword>
<keyword evidence="2" id="KW-0238">DNA-binding</keyword>
<evidence type="ECO:0000259" key="4">
    <source>
        <dbReference type="Pfam" id="PF00440"/>
    </source>
</evidence>
<dbReference type="Gene3D" id="1.10.357.10">
    <property type="entry name" value="Tetracycline Repressor, domain 2"/>
    <property type="match status" value="1"/>
</dbReference>
<evidence type="ECO:0000256" key="2">
    <source>
        <dbReference type="ARBA" id="ARBA00023125"/>
    </source>
</evidence>
<evidence type="ECO:0000256" key="1">
    <source>
        <dbReference type="ARBA" id="ARBA00023015"/>
    </source>
</evidence>
<dbReference type="EMBL" id="BAAAOS010000001">
    <property type="protein sequence ID" value="GAA1551223.1"/>
    <property type="molecule type" value="Genomic_DNA"/>
</dbReference>
<keyword evidence="7" id="KW-1185">Reference proteome</keyword>
<proteinExistence type="predicted"/>
<organism evidence="6 7">
    <name type="scientific">Kribbella sancticallisti</name>
    <dbReference type="NCBI Taxonomy" id="460087"/>
    <lineage>
        <taxon>Bacteria</taxon>
        <taxon>Bacillati</taxon>
        <taxon>Actinomycetota</taxon>
        <taxon>Actinomycetes</taxon>
        <taxon>Propionibacteriales</taxon>
        <taxon>Kribbellaceae</taxon>
        <taxon>Kribbella</taxon>
    </lineage>
</organism>
<dbReference type="SUPFAM" id="SSF48498">
    <property type="entry name" value="Tetracyclin repressor-like, C-terminal domain"/>
    <property type="match status" value="1"/>
</dbReference>
<dbReference type="Proteomes" id="UP001500393">
    <property type="component" value="Unassembled WGS sequence"/>
</dbReference>
<evidence type="ECO:0000313" key="7">
    <source>
        <dbReference type="Proteomes" id="UP001500393"/>
    </source>
</evidence>
<dbReference type="InterPro" id="IPR009057">
    <property type="entry name" value="Homeodomain-like_sf"/>
</dbReference>
<accession>A0ABN2C1V4</accession>
<dbReference type="RefSeq" id="WP_344208540.1">
    <property type="nucleotide sequence ID" value="NZ_BAAAOS010000001.1"/>
</dbReference>
<dbReference type="SUPFAM" id="SSF46689">
    <property type="entry name" value="Homeodomain-like"/>
    <property type="match status" value="1"/>
</dbReference>
<dbReference type="Pfam" id="PF16925">
    <property type="entry name" value="TetR_C_13"/>
    <property type="match status" value="1"/>
</dbReference>
<dbReference type="InterPro" id="IPR011075">
    <property type="entry name" value="TetR_C"/>
</dbReference>
<dbReference type="PANTHER" id="PTHR47506:SF3">
    <property type="entry name" value="HTH-TYPE TRANSCRIPTIONAL REGULATOR LMRA"/>
    <property type="match status" value="1"/>
</dbReference>
<gene>
    <name evidence="6" type="ORF">GCM10009789_01210</name>
</gene>
<name>A0ABN2C1V4_9ACTN</name>
<comment type="caution">
    <text evidence="6">The sequence shown here is derived from an EMBL/GenBank/DDBJ whole genome shotgun (WGS) entry which is preliminary data.</text>
</comment>
<dbReference type="InterPro" id="IPR001647">
    <property type="entry name" value="HTH_TetR"/>
</dbReference>
<reference evidence="6 7" key="1">
    <citation type="journal article" date="2019" name="Int. J. Syst. Evol. Microbiol.">
        <title>The Global Catalogue of Microorganisms (GCM) 10K type strain sequencing project: providing services to taxonomists for standard genome sequencing and annotation.</title>
        <authorList>
            <consortium name="The Broad Institute Genomics Platform"/>
            <consortium name="The Broad Institute Genome Sequencing Center for Infectious Disease"/>
            <person name="Wu L."/>
            <person name="Ma J."/>
        </authorList>
    </citation>
    <scope>NUCLEOTIDE SEQUENCE [LARGE SCALE GENOMIC DNA]</scope>
    <source>
        <strain evidence="6 7">JCM 14969</strain>
    </source>
</reference>
<feature type="domain" description="Tetracyclin repressor-like C-terminal" evidence="5">
    <location>
        <begin position="103"/>
        <end position="187"/>
    </location>
</feature>